<comment type="caution">
    <text evidence="2">The sequence shown here is derived from an EMBL/GenBank/DDBJ whole genome shotgun (WGS) entry which is preliminary data.</text>
</comment>
<accession>A0A9Q5I4V3</accession>
<dbReference type="Proteomes" id="UP000757232">
    <property type="component" value="Unassembled WGS sequence"/>
</dbReference>
<dbReference type="EMBL" id="LNZH02000070">
    <property type="protein sequence ID" value="OCB91720.1"/>
    <property type="molecule type" value="Genomic_DNA"/>
</dbReference>
<dbReference type="OrthoDB" id="3186354at2759"/>
<keyword evidence="3" id="KW-1185">Reference proteome</keyword>
<keyword evidence="1" id="KW-1133">Transmembrane helix</keyword>
<keyword evidence="1" id="KW-0812">Transmembrane</keyword>
<dbReference type="AlphaFoldDB" id="A0A9Q5I4V3"/>
<feature type="transmembrane region" description="Helical" evidence="1">
    <location>
        <begin position="212"/>
        <end position="238"/>
    </location>
</feature>
<feature type="transmembrane region" description="Helical" evidence="1">
    <location>
        <begin position="166"/>
        <end position="191"/>
    </location>
</feature>
<feature type="transmembrane region" description="Helical" evidence="1">
    <location>
        <begin position="56"/>
        <end position="79"/>
    </location>
</feature>
<feature type="transmembrane region" description="Helical" evidence="1">
    <location>
        <begin position="19"/>
        <end position="44"/>
    </location>
</feature>
<organism evidence="2 3">
    <name type="scientific">Sanghuangporus baumii</name>
    <name type="common">Phellinus baumii</name>
    <dbReference type="NCBI Taxonomy" id="108892"/>
    <lineage>
        <taxon>Eukaryota</taxon>
        <taxon>Fungi</taxon>
        <taxon>Dikarya</taxon>
        <taxon>Basidiomycota</taxon>
        <taxon>Agaricomycotina</taxon>
        <taxon>Agaricomycetes</taxon>
        <taxon>Hymenochaetales</taxon>
        <taxon>Hymenochaetaceae</taxon>
        <taxon>Sanghuangporus</taxon>
    </lineage>
</organism>
<evidence type="ECO:0000256" key="1">
    <source>
        <dbReference type="SAM" id="Phobius"/>
    </source>
</evidence>
<keyword evidence="1" id="KW-0472">Membrane</keyword>
<sequence>MSSAQVNPFLLPPLDKYNLIGTCISMILYGTNVVLFFLCMYVLLKKKAKCPGQWPLVATSSLLFILASIHIGASVRQLLECFVDGPRSNIPGASILYWLDFVSTVERLKGYVYTFIDTTQDLVLIWRLYVVWDNKWLYALLPFLLEVTHFGNTSANGIQFHSNLPLVAYILVIIINVGTTGGIAIRLWYMGQRHANNFTTSWSSVSQSSNRYLAPIFTIVESGAIFTLSSIVLLALFVRGDPKLEPAVNVATQLAATTPLLIIVRVGFGITHSLGSRKGSSSGSDSRSDPRTPAAITEVNVFRAVESDTSRTPVGSLLESGDYALDDMRKNRPIRSLADSEV</sequence>
<evidence type="ECO:0000313" key="3">
    <source>
        <dbReference type="Proteomes" id="UP000757232"/>
    </source>
</evidence>
<gene>
    <name evidence="2" type="ORF">A7U60_g1016</name>
</gene>
<name>A0A9Q5I4V3_SANBA</name>
<reference evidence="2" key="1">
    <citation type="submission" date="2016-06" db="EMBL/GenBank/DDBJ databases">
        <title>Draft Genome sequence of the fungus Inonotus baumii.</title>
        <authorList>
            <person name="Zhu H."/>
            <person name="Lin W."/>
        </authorList>
    </citation>
    <scope>NUCLEOTIDE SEQUENCE</scope>
    <source>
        <strain evidence="2">821</strain>
    </source>
</reference>
<feature type="transmembrane region" description="Helical" evidence="1">
    <location>
        <begin position="250"/>
        <end position="268"/>
    </location>
</feature>
<proteinExistence type="predicted"/>
<evidence type="ECO:0000313" key="2">
    <source>
        <dbReference type="EMBL" id="OCB91720.1"/>
    </source>
</evidence>
<protein>
    <submittedName>
        <fullName evidence="2">Uncharacterized protein</fullName>
    </submittedName>
</protein>